<dbReference type="AlphaFoldDB" id="G0MEY7"/>
<feature type="signal peptide" evidence="1">
    <location>
        <begin position="1"/>
        <end position="18"/>
    </location>
</feature>
<feature type="chain" id="PRO_5003403029" description="Saposin B-type domain-containing protein" evidence="1">
    <location>
        <begin position="19"/>
        <end position="90"/>
    </location>
</feature>
<gene>
    <name evidence="2" type="ORF">CAEBREN_01955</name>
</gene>
<dbReference type="HOGENOM" id="CLU_184691_0_0_1"/>
<dbReference type="OMA" id="VAKGECH"/>
<dbReference type="eggNOG" id="ENOG502TIY0">
    <property type="taxonomic scope" value="Eukaryota"/>
</dbReference>
<name>G0MEY7_CAEBE</name>
<evidence type="ECO:0000256" key="1">
    <source>
        <dbReference type="SAM" id="SignalP"/>
    </source>
</evidence>
<dbReference type="Proteomes" id="UP000008068">
    <property type="component" value="Unassembled WGS sequence"/>
</dbReference>
<dbReference type="OrthoDB" id="5862138at2759"/>
<dbReference type="PANTHER" id="PTHR36950:SF4">
    <property type="entry name" value="SAPOSIN B-TYPE DOMAIN-CONTAINING PROTEIN"/>
    <property type="match status" value="1"/>
</dbReference>
<accession>G0MEY7</accession>
<keyword evidence="1" id="KW-0732">Signal</keyword>
<dbReference type="EMBL" id="GL379792">
    <property type="protein sequence ID" value="EGT54165.1"/>
    <property type="molecule type" value="Genomic_DNA"/>
</dbReference>
<protein>
    <recommendedName>
        <fullName evidence="4">Saposin B-type domain-containing protein</fullName>
    </recommendedName>
</protein>
<sequence>MKFLLAILLIFFFKPSLSFDACRLCTFITVPTTWEDAALLAKAACSRLGVAKGECHQIVDNADLTSSYPNMYPHIVNLKDIVCGKYCKKY</sequence>
<evidence type="ECO:0008006" key="4">
    <source>
        <dbReference type="Google" id="ProtNLM"/>
    </source>
</evidence>
<reference evidence="3" key="1">
    <citation type="submission" date="2011-07" db="EMBL/GenBank/DDBJ databases">
        <authorList>
            <consortium name="Caenorhabditis brenneri Sequencing and Analysis Consortium"/>
            <person name="Wilson R.K."/>
        </authorList>
    </citation>
    <scope>NUCLEOTIDE SEQUENCE [LARGE SCALE GENOMIC DNA]</scope>
    <source>
        <strain evidence="3">PB2801</strain>
    </source>
</reference>
<dbReference type="PANTHER" id="PTHR36950">
    <property type="entry name" value="PROTEIN CBG24898-RELATED"/>
    <property type="match status" value="1"/>
</dbReference>
<dbReference type="InParanoid" id="G0MEY7"/>
<keyword evidence="3" id="KW-1185">Reference proteome</keyword>
<evidence type="ECO:0000313" key="3">
    <source>
        <dbReference type="Proteomes" id="UP000008068"/>
    </source>
</evidence>
<organism evidence="3">
    <name type="scientific">Caenorhabditis brenneri</name>
    <name type="common">Nematode worm</name>
    <dbReference type="NCBI Taxonomy" id="135651"/>
    <lineage>
        <taxon>Eukaryota</taxon>
        <taxon>Metazoa</taxon>
        <taxon>Ecdysozoa</taxon>
        <taxon>Nematoda</taxon>
        <taxon>Chromadorea</taxon>
        <taxon>Rhabditida</taxon>
        <taxon>Rhabditina</taxon>
        <taxon>Rhabditomorpha</taxon>
        <taxon>Rhabditoidea</taxon>
        <taxon>Rhabditidae</taxon>
        <taxon>Peloderinae</taxon>
        <taxon>Caenorhabditis</taxon>
    </lineage>
</organism>
<proteinExistence type="predicted"/>
<evidence type="ECO:0000313" key="2">
    <source>
        <dbReference type="EMBL" id="EGT54165.1"/>
    </source>
</evidence>